<dbReference type="AlphaFoldDB" id="A0A0F9HK91"/>
<reference evidence="1" key="1">
    <citation type="journal article" date="2015" name="Nature">
        <title>Complex archaea that bridge the gap between prokaryotes and eukaryotes.</title>
        <authorList>
            <person name="Spang A."/>
            <person name="Saw J.H."/>
            <person name="Jorgensen S.L."/>
            <person name="Zaremba-Niedzwiedzka K."/>
            <person name="Martijn J."/>
            <person name="Lind A.E."/>
            <person name="van Eijk R."/>
            <person name="Schleper C."/>
            <person name="Guy L."/>
            <person name="Ettema T.J."/>
        </authorList>
    </citation>
    <scope>NUCLEOTIDE SEQUENCE</scope>
</reference>
<proteinExistence type="predicted"/>
<dbReference type="EMBL" id="LAZR01022362">
    <property type="protein sequence ID" value="KKL82110.1"/>
    <property type="molecule type" value="Genomic_DNA"/>
</dbReference>
<organism evidence="1">
    <name type="scientific">marine sediment metagenome</name>
    <dbReference type="NCBI Taxonomy" id="412755"/>
    <lineage>
        <taxon>unclassified sequences</taxon>
        <taxon>metagenomes</taxon>
        <taxon>ecological metagenomes</taxon>
    </lineage>
</organism>
<sequence>MIQHGEPPYLECSSAGDIRFSAFWARIGPRENRTIESIYQAAKVLSGGETGLTWREAKGKKAVNQEEVTKLYSLLWDEYTAENPHLLEVLKEASGLQDCYGQPGHCCQATELWRIRNQ</sequence>
<name>A0A0F9HK91_9ZZZZ</name>
<evidence type="ECO:0000313" key="1">
    <source>
        <dbReference type="EMBL" id="KKL82110.1"/>
    </source>
</evidence>
<protein>
    <submittedName>
        <fullName evidence="1">Uncharacterized protein</fullName>
    </submittedName>
</protein>
<accession>A0A0F9HK91</accession>
<gene>
    <name evidence="1" type="ORF">LCGC14_1988010</name>
</gene>
<comment type="caution">
    <text evidence="1">The sequence shown here is derived from an EMBL/GenBank/DDBJ whole genome shotgun (WGS) entry which is preliminary data.</text>
</comment>